<feature type="transmembrane region" description="Helical" evidence="1">
    <location>
        <begin position="353"/>
        <end position="372"/>
    </location>
</feature>
<feature type="transmembrane region" description="Helical" evidence="1">
    <location>
        <begin position="91"/>
        <end position="110"/>
    </location>
</feature>
<feature type="transmembrane region" description="Helical" evidence="1">
    <location>
        <begin position="314"/>
        <end position="333"/>
    </location>
</feature>
<feature type="transmembrane region" description="Helical" evidence="1">
    <location>
        <begin position="378"/>
        <end position="400"/>
    </location>
</feature>
<keyword evidence="1" id="KW-0472">Membrane</keyword>
<evidence type="ECO:0000313" key="2">
    <source>
        <dbReference type="EMBL" id="MEO3715337.1"/>
    </source>
</evidence>
<dbReference type="InterPro" id="IPR010266">
    <property type="entry name" value="NnrS"/>
</dbReference>
<feature type="transmembrane region" description="Helical" evidence="1">
    <location>
        <begin position="280"/>
        <end position="302"/>
    </location>
</feature>
<accession>A0ABV0GJV7</accession>
<dbReference type="Pfam" id="PF05940">
    <property type="entry name" value="NnrS"/>
    <property type="match status" value="1"/>
</dbReference>
<feature type="transmembrane region" description="Helical" evidence="1">
    <location>
        <begin position="250"/>
        <end position="268"/>
    </location>
</feature>
<protein>
    <submittedName>
        <fullName evidence="2">NnrS family protein</fullName>
    </submittedName>
</protein>
<evidence type="ECO:0000313" key="3">
    <source>
        <dbReference type="Proteomes" id="UP001462640"/>
    </source>
</evidence>
<comment type="caution">
    <text evidence="2">The sequence shown here is derived from an EMBL/GenBank/DDBJ whole genome shotgun (WGS) entry which is preliminary data.</text>
</comment>
<sequence length="438" mass="46765">MPERRSSAAAPARQPHRPFFQLGLLMLALSGLWWCLVLLARWRAWALPWAVSPGLAHGLLFGLGAMPQFIAGFFFTAGPRWLRVPGPAGRTLWPSLWLAGLGWALALPGVHVDAQLTGLGLMLVALSWGLSWWQAGRLLAASEVPDRLHLRGVQGAWLLGLCGMAAMGAGLMAGHEEVARHALQSVLWWGLLPVFLIALHRMVPMFAEPAVWLQVAGRLPAPERALLWAGLAGCAWGGAWQVLAPAALPAWAWALRAGFEGCVALLLLRQSWHWRRMARLPLMAMMLAGGLWLAAGAGLSALSSGLLALGRAGLGLAPLHAVLAGGLGSLMMAQVSRVSSVHAGRPLAADRPLLTLFLLLQTAVILRLWAALGQTDPAVTLVLAALLWALCMGGWALRLLGWLRGQSGVRASGNARSVDIGAPRAVCQSDSVRRPRRP</sequence>
<name>A0ABV0GJV7_9BURK</name>
<dbReference type="EMBL" id="JBDPZC010000013">
    <property type="protein sequence ID" value="MEO3715337.1"/>
    <property type="molecule type" value="Genomic_DNA"/>
</dbReference>
<keyword evidence="1" id="KW-0812">Transmembrane</keyword>
<proteinExistence type="predicted"/>
<feature type="transmembrane region" description="Helical" evidence="1">
    <location>
        <begin position="20"/>
        <end position="42"/>
    </location>
</feature>
<organism evidence="2 3">
    <name type="scientific">Roseateles flavus</name>
    <dbReference type="NCBI Taxonomy" id="3149041"/>
    <lineage>
        <taxon>Bacteria</taxon>
        <taxon>Pseudomonadati</taxon>
        <taxon>Pseudomonadota</taxon>
        <taxon>Betaproteobacteria</taxon>
        <taxon>Burkholderiales</taxon>
        <taxon>Sphaerotilaceae</taxon>
        <taxon>Roseateles</taxon>
    </lineage>
</organism>
<dbReference type="RefSeq" id="WP_347612726.1">
    <property type="nucleotide sequence ID" value="NZ_JBDPZC010000013.1"/>
</dbReference>
<feature type="transmembrane region" description="Helical" evidence="1">
    <location>
        <begin position="186"/>
        <end position="204"/>
    </location>
</feature>
<keyword evidence="1" id="KW-1133">Transmembrane helix</keyword>
<dbReference type="Proteomes" id="UP001462640">
    <property type="component" value="Unassembled WGS sequence"/>
</dbReference>
<feature type="transmembrane region" description="Helical" evidence="1">
    <location>
        <begin position="54"/>
        <end position="79"/>
    </location>
</feature>
<gene>
    <name evidence="2" type="ORF">ABDJ40_21415</name>
</gene>
<keyword evidence="3" id="KW-1185">Reference proteome</keyword>
<reference evidence="2 3" key="1">
    <citation type="submission" date="2024-05" db="EMBL/GenBank/DDBJ databases">
        <title>Roseateles sp. 2.12 16S ribosomal RNA gene Genome sequencing and assembly.</title>
        <authorList>
            <person name="Woo H."/>
        </authorList>
    </citation>
    <scope>NUCLEOTIDE SEQUENCE [LARGE SCALE GENOMIC DNA]</scope>
    <source>
        <strain evidence="2 3">2.12</strain>
    </source>
</reference>
<feature type="transmembrane region" description="Helical" evidence="1">
    <location>
        <begin position="156"/>
        <end position="174"/>
    </location>
</feature>
<feature type="transmembrane region" description="Helical" evidence="1">
    <location>
        <begin position="116"/>
        <end position="135"/>
    </location>
</feature>
<evidence type="ECO:0000256" key="1">
    <source>
        <dbReference type="SAM" id="Phobius"/>
    </source>
</evidence>